<dbReference type="Proteomes" id="UP001233360">
    <property type="component" value="Unassembled WGS sequence"/>
</dbReference>
<evidence type="ECO:0000313" key="2">
    <source>
        <dbReference type="EMBL" id="MDQ1207294.1"/>
    </source>
</evidence>
<feature type="coiled-coil region" evidence="1">
    <location>
        <begin position="130"/>
        <end position="157"/>
    </location>
</feature>
<organism evidence="2 3">
    <name type="scientific">Acinetobacter baylyi</name>
    <dbReference type="NCBI Taxonomy" id="202950"/>
    <lineage>
        <taxon>Bacteria</taxon>
        <taxon>Pseudomonadati</taxon>
        <taxon>Pseudomonadota</taxon>
        <taxon>Gammaproteobacteria</taxon>
        <taxon>Moraxellales</taxon>
        <taxon>Moraxellaceae</taxon>
        <taxon>Acinetobacter</taxon>
    </lineage>
</organism>
<comment type="caution">
    <text evidence="2">The sequence shown here is derived from an EMBL/GenBank/DDBJ whole genome shotgun (WGS) entry which is preliminary data.</text>
</comment>
<gene>
    <name evidence="2" type="ORF">QE380_000217</name>
</gene>
<proteinExistence type="predicted"/>
<sequence length="560" mass="59301">MADELITKQELIDAKVDAKDLGEAVNNNSSGIVTPRYGTPYATAPAAIQKIESDGAAAIAKLESTGGFITVATLADLQAIIPVYENQAARVNETGDEYSWNPDVLPNPKWEPTGRNYIQDSKVYTDNEVAAALTTASNDASTKAENAENNAKNYVNLKLVNFGPRSGYLGGYSTESGLMLLGFRTSDGRPIFGNGGDFITDLETQKNNFNQTIEVVSANPRSGILGGIKTPSGMLLISFDAKTGKPILAGVDVIQEIEKLKNNGSSSEAKVQFLPNNHLAGWGDSLTGAGSSGDWLSKLAANIGLPFYNGGIGGQGSKSIAARQGAVPVLFNAFTIPAATTAVAVTLKNDFSPCSSGGAAQQLTVNNIVGNLIRDSSGNHTFTRLVAGSDVVVPQGTPGYSVLGETYSKSLQFIGTGRNSFSNMTPAEIVATVSAMINNQRTQIKRFIVWSFPYFPSDSSTQKANVDAVNNALKAAFPQYFVDIKNWLCTTSPVTFGSTTINDPFTVLGITPTSQDLTDAAAGLTPVSLRSAVDDGHFNQNCGTAIAYRMQRELEIKGWI</sequence>
<evidence type="ECO:0000313" key="3">
    <source>
        <dbReference type="Proteomes" id="UP001233360"/>
    </source>
</evidence>
<keyword evidence="3" id="KW-1185">Reference proteome</keyword>
<dbReference type="RefSeq" id="WP_307001432.1">
    <property type="nucleotide sequence ID" value="NZ_JAUTBK010000002.1"/>
</dbReference>
<accession>A0ABU0URW5</accession>
<name>A0ABU0URW5_ACIBI</name>
<dbReference type="EMBL" id="JAUTBK010000002">
    <property type="protein sequence ID" value="MDQ1207294.1"/>
    <property type="molecule type" value="Genomic_DNA"/>
</dbReference>
<reference evidence="2 3" key="1">
    <citation type="submission" date="2023-07" db="EMBL/GenBank/DDBJ databases">
        <title>Functional and genomic diversity of the sorghum phyllosphere microbiome.</title>
        <authorList>
            <person name="Shade A."/>
        </authorList>
    </citation>
    <scope>NUCLEOTIDE SEQUENCE [LARGE SCALE GENOMIC DNA]</scope>
    <source>
        <strain evidence="2 3">SORGH_AS_0887</strain>
    </source>
</reference>
<keyword evidence="1" id="KW-0175">Coiled coil</keyword>
<evidence type="ECO:0000256" key="1">
    <source>
        <dbReference type="SAM" id="Coils"/>
    </source>
</evidence>
<protein>
    <submittedName>
        <fullName evidence="2">Uncharacterized protein</fullName>
    </submittedName>
</protein>